<gene>
    <name evidence="1" type="ORF">rsdtw13_17390</name>
</gene>
<comment type="caution">
    <text evidence="1">The sequence shown here is derived from an EMBL/GenBank/DDBJ whole genome shotgun (WGS) entry which is preliminary data.</text>
</comment>
<proteinExistence type="predicted"/>
<name>A0ACB5RCL7_9CLOT</name>
<keyword evidence="2" id="KW-1185">Reference proteome</keyword>
<organism evidence="1 2">
    <name type="scientific">Inconstantimicrobium mannanitabidum</name>
    <dbReference type="NCBI Taxonomy" id="1604901"/>
    <lineage>
        <taxon>Bacteria</taxon>
        <taxon>Bacillati</taxon>
        <taxon>Bacillota</taxon>
        <taxon>Clostridia</taxon>
        <taxon>Eubacteriales</taxon>
        <taxon>Clostridiaceae</taxon>
        <taxon>Inconstantimicrobium</taxon>
    </lineage>
</organism>
<sequence length="205" mass="23688">MKDVFSPLFIGFKFTNYINDDVDNFLKLYNRKIVAEHTKAVANECKIIAEKFGVDVQKAELAGLLHDISAVFSFDERLNISNNLGLEVLNEEKEFPLILHQKISAVMAQDIWNINDEHVLSAIGCHTTLQRNYSELDLVLFIADKIKWDQKGIPPYIEQVEEGLKISLEHAAYAYIKYIMENKENLKVIHPWLTEAYEDLNFKIN</sequence>
<accession>A0ACB5RCL7</accession>
<dbReference type="Proteomes" id="UP001058074">
    <property type="component" value="Unassembled WGS sequence"/>
</dbReference>
<evidence type="ECO:0000313" key="1">
    <source>
        <dbReference type="EMBL" id="GKX66481.1"/>
    </source>
</evidence>
<protein>
    <submittedName>
        <fullName evidence="1">HDIG domain-containing protein</fullName>
    </submittedName>
</protein>
<dbReference type="EMBL" id="BROD01000001">
    <property type="protein sequence ID" value="GKX66481.1"/>
    <property type="molecule type" value="Genomic_DNA"/>
</dbReference>
<reference evidence="1" key="1">
    <citation type="journal article" date="2025" name="Int. J. Syst. Evol. Microbiol.">
        <title>Inconstantimicrobium mannanitabidum sp. nov., a novel member of the family Clostridiaceae isolated from anoxic soil under the treatment of reductive soil disinfestation.</title>
        <authorList>
            <person name="Ueki A."/>
            <person name="Tonouchi A."/>
            <person name="Honma S."/>
            <person name="Kaku N."/>
            <person name="Ueki K."/>
        </authorList>
    </citation>
    <scope>NUCLEOTIDE SEQUENCE</scope>
    <source>
        <strain evidence="1">TW13</strain>
    </source>
</reference>
<evidence type="ECO:0000313" key="2">
    <source>
        <dbReference type="Proteomes" id="UP001058074"/>
    </source>
</evidence>